<evidence type="ECO:0000313" key="3">
    <source>
        <dbReference type="EMBL" id="VEU20652.1"/>
    </source>
</evidence>
<dbReference type="InterPro" id="IPR002413">
    <property type="entry name" value="V5_allergen-like"/>
</dbReference>
<dbReference type="Pfam" id="PF00188">
    <property type="entry name" value="CAP"/>
    <property type="match status" value="1"/>
</dbReference>
<dbReference type="STRING" id="13370.A0A448YI66"/>
<name>A0A448YI66_BRENA</name>
<dbReference type="AlphaFoldDB" id="A0A448YI66"/>
<reference evidence="3 4" key="1">
    <citation type="submission" date="2018-12" db="EMBL/GenBank/DDBJ databases">
        <authorList>
            <person name="Tiukova I."/>
            <person name="Dainat J."/>
        </authorList>
    </citation>
    <scope>NUCLEOTIDE SEQUENCE [LARGE SCALE GENOMIC DNA]</scope>
</reference>
<gene>
    <name evidence="3" type="ORF">BRENAR_LOCUS1387</name>
</gene>
<dbReference type="Gene3D" id="3.40.33.10">
    <property type="entry name" value="CAP"/>
    <property type="match status" value="1"/>
</dbReference>
<dbReference type="InterPro" id="IPR018244">
    <property type="entry name" value="Allrgn_V5/Tpx1_CS"/>
</dbReference>
<proteinExistence type="predicted"/>
<dbReference type="InterPro" id="IPR035940">
    <property type="entry name" value="CAP_sf"/>
</dbReference>
<evidence type="ECO:0000259" key="2">
    <source>
        <dbReference type="SMART" id="SM00198"/>
    </source>
</evidence>
<dbReference type="OrthoDB" id="337038at2759"/>
<dbReference type="InterPro" id="IPR001283">
    <property type="entry name" value="CRISP-related"/>
</dbReference>
<dbReference type="InParanoid" id="A0A448YI66"/>
<keyword evidence="4" id="KW-1185">Reference proteome</keyword>
<organism evidence="3 4">
    <name type="scientific">Brettanomyces naardenensis</name>
    <name type="common">Yeast</name>
    <dbReference type="NCBI Taxonomy" id="13370"/>
    <lineage>
        <taxon>Eukaryota</taxon>
        <taxon>Fungi</taxon>
        <taxon>Dikarya</taxon>
        <taxon>Ascomycota</taxon>
        <taxon>Saccharomycotina</taxon>
        <taxon>Pichiomycetes</taxon>
        <taxon>Pichiales</taxon>
        <taxon>Pichiaceae</taxon>
        <taxon>Brettanomyces</taxon>
    </lineage>
</organism>
<dbReference type="SUPFAM" id="SSF55797">
    <property type="entry name" value="PR-1-like"/>
    <property type="match status" value="1"/>
</dbReference>
<dbReference type="EMBL" id="CAACVR010000006">
    <property type="protein sequence ID" value="VEU20652.1"/>
    <property type="molecule type" value="Genomic_DNA"/>
</dbReference>
<dbReference type="PRINTS" id="PR00837">
    <property type="entry name" value="V5TPXLIKE"/>
</dbReference>
<feature type="signal peptide" evidence="1">
    <location>
        <begin position="1"/>
        <end position="16"/>
    </location>
</feature>
<dbReference type="SMART" id="SM00198">
    <property type="entry name" value="SCP"/>
    <property type="match status" value="1"/>
</dbReference>
<protein>
    <submittedName>
        <fullName evidence="3">DEKNAAC101602</fullName>
    </submittedName>
</protein>
<keyword evidence="1" id="KW-0732">Signal</keyword>
<feature type="chain" id="PRO_5019582905" evidence="1">
    <location>
        <begin position="17"/>
        <end position="228"/>
    </location>
</feature>
<dbReference type="PROSITE" id="PS01009">
    <property type="entry name" value="CRISP_1"/>
    <property type="match status" value="1"/>
</dbReference>
<dbReference type="PRINTS" id="PR00838">
    <property type="entry name" value="V5ALLERGEN"/>
</dbReference>
<dbReference type="Proteomes" id="UP000290900">
    <property type="component" value="Unassembled WGS sequence"/>
</dbReference>
<dbReference type="PROSITE" id="PS01010">
    <property type="entry name" value="CRISP_2"/>
    <property type="match status" value="1"/>
</dbReference>
<feature type="domain" description="SCP" evidence="2">
    <location>
        <begin position="18"/>
        <end position="153"/>
    </location>
</feature>
<evidence type="ECO:0000256" key="1">
    <source>
        <dbReference type="SAM" id="SignalP"/>
    </source>
</evidence>
<sequence length="228" mass="24745">MIQICVILIATTICAAFDFESTYLERHNHFRRLQEDTPDLNWNTSIADIAQSYADKYSCDGKLVHSGNGFHGQGLGENLAVGFDFQSATSVDAWYNEIKLYNFSDPGFAESTGHFTQLVWKSSTIVGCGFRNCGGQVGTYIVCNYFPAGNIIFEGNDQFMFFRENVQPLASSNDTSTSSPTSTAAAASSSTSAASSTSATSSKSKGEGNKAEFNYMQLISLLFLAVII</sequence>
<accession>A0A448YI66</accession>
<dbReference type="InterPro" id="IPR014044">
    <property type="entry name" value="CAP_dom"/>
</dbReference>
<dbReference type="GO" id="GO:0005576">
    <property type="term" value="C:extracellular region"/>
    <property type="evidence" value="ECO:0007669"/>
    <property type="project" value="InterPro"/>
</dbReference>
<evidence type="ECO:0000313" key="4">
    <source>
        <dbReference type="Proteomes" id="UP000290900"/>
    </source>
</evidence>
<dbReference type="PANTHER" id="PTHR10334">
    <property type="entry name" value="CYSTEINE-RICH SECRETORY PROTEIN-RELATED"/>
    <property type="match status" value="1"/>
</dbReference>